<comment type="caution">
    <text evidence="3">The sequence shown here is derived from an EMBL/GenBank/DDBJ whole genome shotgun (WGS) entry which is preliminary data.</text>
</comment>
<name>A0ABP8PLJ2_9ACTN</name>
<comment type="similarity">
    <text evidence="1">Belongs to the ROK (NagC/XylR) family.</text>
</comment>
<dbReference type="Proteomes" id="UP001500503">
    <property type="component" value="Unassembled WGS sequence"/>
</dbReference>
<dbReference type="InterPro" id="IPR036390">
    <property type="entry name" value="WH_DNA-bd_sf"/>
</dbReference>
<sequence>MGPDEPARGPGVLRHINRRVVLESLRAAPGLATVAMVMERTGLSRPAVTRALSDLGEVGLVEWLEARGTGVGRPAQHVRFNAEIGHVAGVGIDPRHIEVVLTDLAGTPVATTGVVAPSSGAEIVQAAADAIDHCLSSAGVDGTRLWAVTAGTPGIIDTDGAIRVAPSIPSWAGLPVNSVLRRRFRCPVFIDNDVTLAALAEHSLGAASGNDTFAYVHWGERVGTGVMIDGRPYRGSSSAAGELGFLDVAGDPDRPSGDDARDLTARDGLGGFERLVGTRAIRELALAEAAPGSALHARARAADLGHIARVLFELAAEGDAVAQALCERVTRRFATGLAALMLLLDPEVVVIGGDVAASGPPLIDLLNRHLAARLLVEPRLVLSELGENAVARGAAVHARSAVKDRIHEMATDSS</sequence>
<dbReference type="EMBL" id="BAABHF010000012">
    <property type="protein sequence ID" value="GAA4488051.1"/>
    <property type="molecule type" value="Genomic_DNA"/>
</dbReference>
<accession>A0ABP8PLJ2</accession>
<reference evidence="4" key="1">
    <citation type="journal article" date="2019" name="Int. J. Syst. Evol. Microbiol.">
        <title>The Global Catalogue of Microorganisms (GCM) 10K type strain sequencing project: providing services to taxonomists for standard genome sequencing and annotation.</title>
        <authorList>
            <consortium name="The Broad Institute Genomics Platform"/>
            <consortium name="The Broad Institute Genome Sequencing Center for Infectious Disease"/>
            <person name="Wu L."/>
            <person name="Ma J."/>
        </authorList>
    </citation>
    <scope>NUCLEOTIDE SEQUENCE [LARGE SCALE GENOMIC DNA]</scope>
    <source>
        <strain evidence="4">JCM 17933</strain>
    </source>
</reference>
<evidence type="ECO:0000256" key="1">
    <source>
        <dbReference type="ARBA" id="ARBA00006479"/>
    </source>
</evidence>
<dbReference type="InterPro" id="IPR043129">
    <property type="entry name" value="ATPase_NBD"/>
</dbReference>
<gene>
    <name evidence="3" type="ORF">GCM10023191_016900</name>
</gene>
<protein>
    <submittedName>
        <fullName evidence="3">ROK family transcriptional regulator</fullName>
    </submittedName>
</protein>
<keyword evidence="4" id="KW-1185">Reference proteome</keyword>
<dbReference type="SUPFAM" id="SSF46785">
    <property type="entry name" value="Winged helix' DNA-binding domain"/>
    <property type="match status" value="1"/>
</dbReference>
<dbReference type="Pfam" id="PF00480">
    <property type="entry name" value="ROK"/>
    <property type="match status" value="1"/>
</dbReference>
<evidence type="ECO:0000259" key="2">
    <source>
        <dbReference type="Pfam" id="PF09339"/>
    </source>
</evidence>
<dbReference type="InterPro" id="IPR036388">
    <property type="entry name" value="WH-like_DNA-bd_sf"/>
</dbReference>
<dbReference type="Gene3D" id="3.30.420.40">
    <property type="match status" value="2"/>
</dbReference>
<proteinExistence type="inferred from homology"/>
<dbReference type="Gene3D" id="1.10.10.10">
    <property type="entry name" value="Winged helix-like DNA-binding domain superfamily/Winged helix DNA-binding domain"/>
    <property type="match status" value="1"/>
</dbReference>
<dbReference type="PANTHER" id="PTHR18964:SF149">
    <property type="entry name" value="BIFUNCTIONAL UDP-N-ACETYLGLUCOSAMINE 2-EPIMERASE_N-ACETYLMANNOSAMINE KINASE"/>
    <property type="match status" value="1"/>
</dbReference>
<feature type="domain" description="HTH iclR-type" evidence="2">
    <location>
        <begin position="21"/>
        <end position="63"/>
    </location>
</feature>
<evidence type="ECO:0000313" key="3">
    <source>
        <dbReference type="EMBL" id="GAA4488051.1"/>
    </source>
</evidence>
<dbReference type="SUPFAM" id="SSF53067">
    <property type="entry name" value="Actin-like ATPase domain"/>
    <property type="match status" value="1"/>
</dbReference>
<dbReference type="PANTHER" id="PTHR18964">
    <property type="entry name" value="ROK (REPRESSOR, ORF, KINASE) FAMILY"/>
    <property type="match status" value="1"/>
</dbReference>
<dbReference type="InterPro" id="IPR000600">
    <property type="entry name" value="ROK"/>
</dbReference>
<dbReference type="RefSeq" id="WP_345459597.1">
    <property type="nucleotide sequence ID" value="NZ_BAABHF010000012.1"/>
</dbReference>
<evidence type="ECO:0000313" key="4">
    <source>
        <dbReference type="Proteomes" id="UP001500503"/>
    </source>
</evidence>
<dbReference type="Pfam" id="PF09339">
    <property type="entry name" value="HTH_IclR"/>
    <property type="match status" value="1"/>
</dbReference>
<dbReference type="InterPro" id="IPR005471">
    <property type="entry name" value="Tscrpt_reg_IclR_N"/>
</dbReference>
<organism evidence="3 4">
    <name type="scientific">Actinoallomurus oryzae</name>
    <dbReference type="NCBI Taxonomy" id="502180"/>
    <lineage>
        <taxon>Bacteria</taxon>
        <taxon>Bacillati</taxon>
        <taxon>Actinomycetota</taxon>
        <taxon>Actinomycetes</taxon>
        <taxon>Streptosporangiales</taxon>
        <taxon>Thermomonosporaceae</taxon>
        <taxon>Actinoallomurus</taxon>
    </lineage>
</organism>